<gene>
    <name evidence="1" type="ORF">L484_003696</name>
</gene>
<keyword evidence="2" id="KW-1185">Reference proteome</keyword>
<organism evidence="1 2">
    <name type="scientific">Morus notabilis</name>
    <dbReference type="NCBI Taxonomy" id="981085"/>
    <lineage>
        <taxon>Eukaryota</taxon>
        <taxon>Viridiplantae</taxon>
        <taxon>Streptophyta</taxon>
        <taxon>Embryophyta</taxon>
        <taxon>Tracheophyta</taxon>
        <taxon>Spermatophyta</taxon>
        <taxon>Magnoliopsida</taxon>
        <taxon>eudicotyledons</taxon>
        <taxon>Gunneridae</taxon>
        <taxon>Pentapetalae</taxon>
        <taxon>rosids</taxon>
        <taxon>fabids</taxon>
        <taxon>Rosales</taxon>
        <taxon>Moraceae</taxon>
        <taxon>Moreae</taxon>
        <taxon>Morus</taxon>
    </lineage>
</organism>
<dbReference type="Proteomes" id="UP000030645">
    <property type="component" value="Unassembled WGS sequence"/>
</dbReference>
<evidence type="ECO:0000313" key="1">
    <source>
        <dbReference type="EMBL" id="EXC19674.1"/>
    </source>
</evidence>
<protein>
    <submittedName>
        <fullName evidence="1">Uncharacterized protein</fullName>
    </submittedName>
</protein>
<name>W9S7Y3_9ROSA</name>
<accession>W9S7Y3</accession>
<dbReference type="EMBL" id="KE345883">
    <property type="protein sequence ID" value="EXC19674.1"/>
    <property type="molecule type" value="Genomic_DNA"/>
</dbReference>
<reference evidence="2" key="1">
    <citation type="submission" date="2013-01" db="EMBL/GenBank/DDBJ databases">
        <title>Draft Genome Sequence of a Mulberry Tree, Morus notabilis C.K. Schneid.</title>
        <authorList>
            <person name="He N."/>
            <person name="Zhao S."/>
        </authorList>
    </citation>
    <scope>NUCLEOTIDE SEQUENCE</scope>
</reference>
<dbReference type="AlphaFoldDB" id="W9S7Y3"/>
<evidence type="ECO:0000313" key="2">
    <source>
        <dbReference type="Proteomes" id="UP000030645"/>
    </source>
</evidence>
<sequence length="85" mass="9484">MIQRNLKTRQPQPLIDNWCDLHFRQGKGWANDVAEAAYTQVSECGSSSSIGNVDEIVILENVLGDRRAHRPGVELKGPVYFADSN</sequence>
<proteinExistence type="predicted"/>